<dbReference type="InterPro" id="IPR055015">
    <property type="entry name" value="GCX_COOH"/>
</dbReference>
<protein>
    <submittedName>
        <fullName evidence="3">3-coathanger stack domain-containing protein</fullName>
    </submittedName>
</protein>
<feature type="signal peptide" evidence="1">
    <location>
        <begin position="1"/>
        <end position="23"/>
    </location>
</feature>
<dbReference type="Gene3D" id="2.60.40.2030">
    <property type="match status" value="1"/>
</dbReference>
<keyword evidence="1" id="KW-0732">Signal</keyword>
<dbReference type="EMBL" id="JBHRYQ010000001">
    <property type="protein sequence ID" value="MFC3809422.1"/>
    <property type="molecule type" value="Genomic_DNA"/>
</dbReference>
<dbReference type="InterPro" id="IPR007280">
    <property type="entry name" value="Peptidase_C_arc/bac"/>
</dbReference>
<keyword evidence="4" id="KW-1185">Reference proteome</keyword>
<evidence type="ECO:0000313" key="3">
    <source>
        <dbReference type="EMBL" id="MFC3809422.1"/>
    </source>
</evidence>
<dbReference type="Gene3D" id="2.60.120.380">
    <property type="match status" value="1"/>
</dbReference>
<dbReference type="Proteomes" id="UP001595616">
    <property type="component" value="Unassembled WGS sequence"/>
</dbReference>
<dbReference type="SUPFAM" id="SSF141072">
    <property type="entry name" value="CalX-like"/>
    <property type="match status" value="1"/>
</dbReference>
<dbReference type="RefSeq" id="WP_379834450.1">
    <property type="nucleotide sequence ID" value="NZ_JBHRYQ010000001.1"/>
</dbReference>
<name>A0ABV7YTQ8_9BACT</name>
<evidence type="ECO:0000259" key="2">
    <source>
        <dbReference type="Pfam" id="PF04151"/>
    </source>
</evidence>
<sequence>MKRILFLKVFFSLFFLGNFSLKAQDLTHVTNGSNYTIEVNHYQAYGKIETDPTTVGEQTHTGVAVLNNNYSAAVNLGGAGGSCAVDATDANRWFTINQRMGLLNGSINGYFNFSFRSWEDDGGNSCAYDSDDDRVSDVWGSRYATGSDKNQSEWFDHPDRSLNNNSIERFRSTWRYTNGTRASPLDFGTLTTGTKSHTNTNANAPTSAHASLGYSNEWSTNFRPGNDVTYKFVVPTGKTKRVTVSTDNSTTNTGMVDSYLYLLNASSTVIAYNDDGGQNNTSLLTKDLCPGTYYIVVDGYTATRLGKFQLTVTSSDISVTAGSIQLVTGGTSIFLCPSAAIPAISNVTSASSTVSAPTYKWYKQLSINGVAQGWVHYTAAGSGASATNLGTIENAEICWIARVANDCGTSVWSNQVIFDKYNVTINAGTLSADKTVPFPHEILNGTITSGVTNASASPNQVISWEKNVNSNGWVSADNSSNSQSYTLPAIISQSTQFRRKVVNSCAGVAYTTPMQVSVINPNGVLKGKVSSKTGGGVSGVTISAKRNTSLPGGEVDKTYTVLTESDGTYAIGGVYYGETTAASGASASFTLTPSKNTHIFDPASLNKTVTQLITTPADANFIDKTVFSVSGTITQKCEDCLGGDITTPVECPIANVELLIDNNYLANNTEANGVYELSMDEQRNYTIKPRYKNHTFAPAQIVLPVGDQPSIENVKFVDNTTHAISGTFTAGCNEFIGSANIVFSQILPEVEGVTPTACFTKSVNTGVGGAYSITLPAGRYRASIGSFTKSGSGSDLNEITVKDFMNDVILLQDSLIRDIDEADKVLNFVYPRPPVLEVLGLLPVCSLTANVCDPLKPSQPYSLMTQNDYTEFTIKVWQGVAKTCPAKDSIIYLASNIQKDDANEEFEFKNTTGTIVTKLMGGLPNIVCPYYKTFNIHYADVYDRLATDVNKNVVVTGLKSDIGTFTTVSPEIPLKILHDPQGDLSFSFWEANKTSEEAIRFFRESSDEINAWAEIKLGTEFEAGIGVSVETEIWGSIKGALGVGARNATDHESILTISNSQIFSTANNEEVVGSQGDVYIGSALNLLYSKTHILSYTDPCNLVLKADFIIAPDGFATEYVYSEDHIINTVIPTLRAFRDNPANTAPEKAKYSNQVSVWEQIISNNAQNKKRASFEKNLSFDGAAGPVESITTSSSTKSSTIEFGLEINAELATELGIEIGGSGASGGVVINTKLETGSSTTGVQTQTTTTGYVLDDGDNGDYFSIDIKKDPVYDTPVFQLVAGTSSCPWEEGTQPRDEMTLVCAVNKISNIAANGEAEFTLILSNTSQSGEARTYALTFDQSSNPDGAVVTIGGSPVVGATNYTIAFLGSVQVIVKVKKGAANVFSYTGLRFVLSDACGGDISKSVPLNAFFNSPCSDVTLFSPNNGFGINQNTIPIVIKDYNVANLTNVSMEYAETGSSSWATGFTKTAAQLSTDASGTLVNWSLPSNLKDGKYSFRIKLLCASNVVYSETVTGVIDRSAPILFGNTEPSDDNYVIGDQISATYNENLGCGDISGANLIVKNLNSNTPINAQIGCFQNKIMIVPLASMGATNDSVRVTLQNIPDVYGNIKTSTDSWKFILGTSTAATGNSALSLGTGPAGVSSKTDVTDTKSSILVADISQVENANGTLDFYFTLPANAPNDILINYSVSGSADASNDYTVSFFPNQRLDGRKITSNQFYGTFGTVTILKGQKTAIVKVDPTGDNIFEGNETIIFTVNEGGDYGITNSYSLTGVILNDDGDDCLNGGNEFLLTNNNVSGSAITDGTYHKSIMVSNGQVVSPSNVTIKAAKSVSLNPGFEVKAGSIFKAIIEGCPPAVTAYSIATHNKQNFDASNFLKASFGDATRVESNLISSDITYENTVIAAVTSDKIFFEFKLENADDITLTLLNNFAGEKLRIIDNTNYQAGTYTAEIETKNLKKGDYYIQLISKNKKTYQKVSIK</sequence>
<dbReference type="Pfam" id="PF04151">
    <property type="entry name" value="PPC"/>
    <property type="match status" value="1"/>
</dbReference>
<gene>
    <name evidence="3" type="ORF">ACFOOI_02035</name>
</gene>
<comment type="caution">
    <text evidence="3">The sequence shown here is derived from an EMBL/GenBank/DDBJ whole genome shotgun (WGS) entry which is preliminary data.</text>
</comment>
<evidence type="ECO:0000313" key="4">
    <source>
        <dbReference type="Proteomes" id="UP001595616"/>
    </source>
</evidence>
<accession>A0ABV7YTQ8</accession>
<feature type="domain" description="Peptidase C-terminal archaeal/bacterial" evidence="2">
    <location>
        <begin position="229"/>
        <end position="299"/>
    </location>
</feature>
<evidence type="ECO:0000256" key="1">
    <source>
        <dbReference type="SAM" id="SignalP"/>
    </source>
</evidence>
<feature type="chain" id="PRO_5046005824" evidence="1">
    <location>
        <begin position="24"/>
        <end position="1981"/>
    </location>
</feature>
<reference evidence="4" key="1">
    <citation type="journal article" date="2019" name="Int. J. Syst. Evol. Microbiol.">
        <title>The Global Catalogue of Microorganisms (GCM) 10K type strain sequencing project: providing services to taxonomists for standard genome sequencing and annotation.</title>
        <authorList>
            <consortium name="The Broad Institute Genomics Platform"/>
            <consortium name="The Broad Institute Genome Sequencing Center for Infectious Disease"/>
            <person name="Wu L."/>
            <person name="Ma J."/>
        </authorList>
    </citation>
    <scope>NUCLEOTIDE SEQUENCE [LARGE SCALE GENOMIC DNA]</scope>
    <source>
        <strain evidence="4">CECT 7956</strain>
    </source>
</reference>
<dbReference type="InterPro" id="IPR038081">
    <property type="entry name" value="CalX-like_sf"/>
</dbReference>
<organism evidence="3 4">
    <name type="scientific">Lacihabitans lacunae</name>
    <dbReference type="NCBI Taxonomy" id="1028214"/>
    <lineage>
        <taxon>Bacteria</taxon>
        <taxon>Pseudomonadati</taxon>
        <taxon>Bacteroidota</taxon>
        <taxon>Cytophagia</taxon>
        <taxon>Cytophagales</taxon>
        <taxon>Leadbetterellaceae</taxon>
        <taxon>Lacihabitans</taxon>
    </lineage>
</organism>
<dbReference type="NCBIfam" id="NF045639">
    <property type="entry name" value="GCX_COOH"/>
    <property type="match status" value="1"/>
</dbReference>
<proteinExistence type="predicted"/>